<dbReference type="Gene3D" id="1.10.760.10">
    <property type="entry name" value="Cytochrome c-like domain"/>
    <property type="match status" value="1"/>
</dbReference>
<comment type="PTM">
    <text evidence="6">Binds 1 heme c group covalently per subunit.</text>
</comment>
<keyword evidence="5 7" id="KW-0408">Iron</keyword>
<dbReference type="GO" id="GO:0020037">
    <property type="term" value="F:heme binding"/>
    <property type="evidence" value="ECO:0007669"/>
    <property type="project" value="InterPro"/>
</dbReference>
<evidence type="ECO:0000256" key="7">
    <source>
        <dbReference type="PIRSR" id="PIRSR000025-2"/>
    </source>
</evidence>
<protein>
    <recommendedName>
        <fullName evidence="10">Cytochrome c domain-containing protein</fullName>
    </recommendedName>
</protein>
<evidence type="ECO:0000256" key="9">
    <source>
        <dbReference type="SAM" id="SignalP"/>
    </source>
</evidence>
<dbReference type="Proteomes" id="UP000656813">
    <property type="component" value="Unassembled WGS sequence"/>
</dbReference>
<feature type="compositionally biased region" description="Low complexity" evidence="8">
    <location>
        <begin position="23"/>
        <end position="38"/>
    </location>
</feature>
<dbReference type="PANTHER" id="PTHR37823:SF4">
    <property type="entry name" value="MENAQUINOL-CYTOCHROME C REDUCTASE CYTOCHROME B_C SUBUNIT"/>
    <property type="match status" value="1"/>
</dbReference>
<keyword evidence="9" id="KW-0732">Signal</keyword>
<dbReference type="GO" id="GO:0009055">
    <property type="term" value="F:electron transfer activity"/>
    <property type="evidence" value="ECO:0007669"/>
    <property type="project" value="InterPro"/>
</dbReference>
<evidence type="ECO:0000313" key="12">
    <source>
        <dbReference type="Proteomes" id="UP000656813"/>
    </source>
</evidence>
<feature type="binding site" description="axial binding residue" evidence="7">
    <location>
        <position position="96"/>
    </location>
    <ligand>
        <name>heme c</name>
        <dbReference type="ChEBI" id="CHEBI:61717"/>
    </ligand>
    <ligandPart>
        <name>Fe</name>
        <dbReference type="ChEBI" id="CHEBI:18248"/>
    </ligandPart>
</feature>
<reference evidence="11" key="2">
    <citation type="submission" date="2020-09" db="EMBL/GenBank/DDBJ databases">
        <authorList>
            <person name="Sun Q."/>
            <person name="Zhou Y."/>
        </authorList>
    </citation>
    <scope>NUCLEOTIDE SEQUENCE</scope>
    <source>
        <strain evidence="11">CGMCC 1.12777</strain>
    </source>
</reference>
<dbReference type="Pfam" id="PF13442">
    <property type="entry name" value="Cytochrome_CBB3"/>
    <property type="match status" value="1"/>
</dbReference>
<dbReference type="GO" id="GO:0005506">
    <property type="term" value="F:iron ion binding"/>
    <property type="evidence" value="ECO:0007669"/>
    <property type="project" value="InterPro"/>
</dbReference>
<feature type="binding site" description="covalent" evidence="6">
    <location>
        <position position="57"/>
    </location>
    <ligand>
        <name>heme c</name>
        <dbReference type="ChEBI" id="CHEBI:61717"/>
    </ligand>
</feature>
<keyword evidence="2 6" id="KW-0349">Heme</keyword>
<dbReference type="PIRSF" id="PIRSF000025">
    <property type="entry name" value="Cytc_Bsub_c550"/>
    <property type="match status" value="1"/>
</dbReference>
<dbReference type="SUPFAM" id="SSF46626">
    <property type="entry name" value="Cytochrome c"/>
    <property type="match status" value="1"/>
</dbReference>
<comment type="caution">
    <text evidence="11">The sequence shown here is derived from an EMBL/GenBank/DDBJ whole genome shotgun (WGS) entry which is preliminary data.</text>
</comment>
<evidence type="ECO:0000259" key="10">
    <source>
        <dbReference type="PROSITE" id="PS51007"/>
    </source>
</evidence>
<dbReference type="PANTHER" id="PTHR37823">
    <property type="entry name" value="CYTOCHROME C-553-LIKE"/>
    <property type="match status" value="1"/>
</dbReference>
<dbReference type="PROSITE" id="PS51257">
    <property type="entry name" value="PROKAR_LIPOPROTEIN"/>
    <property type="match status" value="1"/>
</dbReference>
<feature type="region of interest" description="Disordered" evidence="8">
    <location>
        <begin position="23"/>
        <end position="45"/>
    </location>
</feature>
<feature type="binding site" description="axial binding residue" evidence="7">
    <location>
        <position position="61"/>
    </location>
    <ligand>
        <name>heme c</name>
        <dbReference type="ChEBI" id="CHEBI:61717"/>
    </ligand>
    <ligandPart>
        <name>Fe</name>
        <dbReference type="ChEBI" id="CHEBI:18248"/>
    </ligandPart>
</feature>
<feature type="domain" description="Cytochrome c" evidence="10">
    <location>
        <begin position="44"/>
        <end position="117"/>
    </location>
</feature>
<evidence type="ECO:0000256" key="1">
    <source>
        <dbReference type="ARBA" id="ARBA00022448"/>
    </source>
</evidence>
<dbReference type="RefSeq" id="WP_188496338.1">
    <property type="nucleotide sequence ID" value="NZ_BMFV01000005.1"/>
</dbReference>
<feature type="signal peptide" evidence="9">
    <location>
        <begin position="1"/>
        <end position="21"/>
    </location>
</feature>
<evidence type="ECO:0000256" key="2">
    <source>
        <dbReference type="ARBA" id="ARBA00022617"/>
    </source>
</evidence>
<evidence type="ECO:0000256" key="6">
    <source>
        <dbReference type="PIRSR" id="PIRSR000025-1"/>
    </source>
</evidence>
<dbReference type="PROSITE" id="PS51007">
    <property type="entry name" value="CYTC"/>
    <property type="match status" value="1"/>
</dbReference>
<dbReference type="AlphaFoldDB" id="A0A8J2ZUC9"/>
<dbReference type="InterPro" id="IPR051811">
    <property type="entry name" value="Cytochrome_c550/c551-like"/>
</dbReference>
<dbReference type="InterPro" id="IPR036909">
    <property type="entry name" value="Cyt_c-like_dom_sf"/>
</dbReference>
<keyword evidence="1" id="KW-0813">Transport</keyword>
<organism evidence="11 12">
    <name type="scientific">Pullulanibacillus pueri</name>
    <dbReference type="NCBI Taxonomy" id="1437324"/>
    <lineage>
        <taxon>Bacteria</taxon>
        <taxon>Bacillati</taxon>
        <taxon>Bacillota</taxon>
        <taxon>Bacilli</taxon>
        <taxon>Bacillales</taxon>
        <taxon>Sporolactobacillaceae</taxon>
        <taxon>Pullulanibacillus</taxon>
    </lineage>
</organism>
<dbReference type="NCBIfam" id="NF045774">
    <property type="entry name" value="cytochro_C551"/>
    <property type="match status" value="1"/>
</dbReference>
<evidence type="ECO:0000256" key="8">
    <source>
        <dbReference type="SAM" id="MobiDB-lite"/>
    </source>
</evidence>
<gene>
    <name evidence="11" type="ORF">GCM10007096_10430</name>
</gene>
<name>A0A8J2ZUC9_9BACL</name>
<reference evidence="11" key="1">
    <citation type="journal article" date="2014" name="Int. J. Syst. Evol. Microbiol.">
        <title>Complete genome sequence of Corynebacterium casei LMG S-19264T (=DSM 44701T), isolated from a smear-ripened cheese.</title>
        <authorList>
            <consortium name="US DOE Joint Genome Institute (JGI-PGF)"/>
            <person name="Walter F."/>
            <person name="Albersmeier A."/>
            <person name="Kalinowski J."/>
            <person name="Ruckert C."/>
        </authorList>
    </citation>
    <scope>NUCLEOTIDE SEQUENCE</scope>
    <source>
        <strain evidence="11">CGMCC 1.12777</strain>
    </source>
</reference>
<feature type="binding site" description="covalent" evidence="6">
    <location>
        <position position="60"/>
    </location>
    <ligand>
        <name>heme c</name>
        <dbReference type="ChEBI" id="CHEBI:61717"/>
    </ligand>
</feature>
<keyword evidence="3 7" id="KW-0479">Metal-binding</keyword>
<proteinExistence type="predicted"/>
<feature type="chain" id="PRO_5035216017" description="Cytochrome c domain-containing protein" evidence="9">
    <location>
        <begin position="22"/>
        <end position="117"/>
    </location>
</feature>
<accession>A0A8J2ZUC9</accession>
<dbReference type="InterPro" id="IPR009056">
    <property type="entry name" value="Cyt_c-like_dom"/>
</dbReference>
<sequence length="117" mass="12113">MKQIMVLISGFILAIGITACGGNDNNDNDNNNKNSSSSETKTSVDATAANKVYQQNCASCHGKNLEGAAGPTLKTIGKDMSKDRILKQINQGGGGMPAGLIKGDDADNVAAWLASKK</sequence>
<evidence type="ECO:0000313" key="11">
    <source>
        <dbReference type="EMBL" id="GGH77879.1"/>
    </source>
</evidence>
<dbReference type="InterPro" id="IPR012218">
    <property type="entry name" value="Cyt_c_BACSU-c550-type"/>
</dbReference>
<evidence type="ECO:0000256" key="4">
    <source>
        <dbReference type="ARBA" id="ARBA00022982"/>
    </source>
</evidence>
<dbReference type="GO" id="GO:0016020">
    <property type="term" value="C:membrane"/>
    <property type="evidence" value="ECO:0007669"/>
    <property type="project" value="InterPro"/>
</dbReference>
<evidence type="ECO:0000256" key="3">
    <source>
        <dbReference type="ARBA" id="ARBA00022723"/>
    </source>
</evidence>
<keyword evidence="4" id="KW-0249">Electron transport</keyword>
<keyword evidence="12" id="KW-1185">Reference proteome</keyword>
<dbReference type="InterPro" id="IPR054782">
    <property type="entry name" value="Cytochro_C551"/>
</dbReference>
<evidence type="ECO:0000256" key="5">
    <source>
        <dbReference type="ARBA" id="ARBA00023004"/>
    </source>
</evidence>
<dbReference type="EMBL" id="BMFV01000005">
    <property type="protein sequence ID" value="GGH77879.1"/>
    <property type="molecule type" value="Genomic_DNA"/>
</dbReference>